<dbReference type="GO" id="GO:0016740">
    <property type="term" value="F:transferase activity"/>
    <property type="evidence" value="ECO:0007669"/>
    <property type="project" value="UniProtKB-KW"/>
</dbReference>
<evidence type="ECO:0000313" key="3">
    <source>
        <dbReference type="Proteomes" id="UP000245252"/>
    </source>
</evidence>
<dbReference type="Gene3D" id="3.40.30.10">
    <property type="entry name" value="Glutaredoxin"/>
    <property type="match status" value="1"/>
</dbReference>
<proteinExistence type="predicted"/>
<reference evidence="2 3" key="1">
    <citation type="submission" date="2018-05" db="EMBL/GenBank/DDBJ databases">
        <title>The draft genome of strain NS-104.</title>
        <authorList>
            <person name="Hang P."/>
            <person name="Jiang J."/>
        </authorList>
    </citation>
    <scope>NUCLEOTIDE SEQUENCE [LARGE SCALE GENOMIC DNA]</scope>
    <source>
        <strain evidence="2 3">NS-104</strain>
    </source>
</reference>
<gene>
    <name evidence="2" type="ORF">DEM27_03950</name>
</gene>
<dbReference type="InterPro" id="IPR004045">
    <property type="entry name" value="Glutathione_S-Trfase_N"/>
</dbReference>
<dbReference type="Pfam" id="PF13417">
    <property type="entry name" value="GST_N_3"/>
    <property type="match status" value="1"/>
</dbReference>
<dbReference type="GO" id="GO:0005737">
    <property type="term" value="C:cytoplasm"/>
    <property type="evidence" value="ECO:0007669"/>
    <property type="project" value="TreeGrafter"/>
</dbReference>
<dbReference type="PANTHER" id="PTHR43968:SF6">
    <property type="entry name" value="GLUTATHIONE S-TRANSFERASE OMEGA"/>
    <property type="match status" value="1"/>
</dbReference>
<dbReference type="PROSITE" id="PS50404">
    <property type="entry name" value="GST_NTER"/>
    <property type="match status" value="1"/>
</dbReference>
<dbReference type="InterPro" id="IPR036249">
    <property type="entry name" value="Thioredoxin-like_sf"/>
</dbReference>
<keyword evidence="3" id="KW-1185">Reference proteome</keyword>
<dbReference type="Gene3D" id="1.20.1050.10">
    <property type="match status" value="1"/>
</dbReference>
<dbReference type="SUPFAM" id="SSF52833">
    <property type="entry name" value="Thioredoxin-like"/>
    <property type="match status" value="1"/>
</dbReference>
<comment type="caution">
    <text evidence="2">The sequence shown here is derived from an EMBL/GenBank/DDBJ whole genome shotgun (WGS) entry which is preliminary data.</text>
</comment>
<dbReference type="CDD" id="cd03205">
    <property type="entry name" value="GST_C_6"/>
    <property type="match status" value="1"/>
</dbReference>
<dbReference type="OrthoDB" id="9795329at2"/>
<protein>
    <submittedName>
        <fullName evidence="2">Glutathione S-transferase</fullName>
    </submittedName>
</protein>
<sequence length="199" mass="22222">MELFYSPTSPYSAKVRLAARYLEIELTETVIDTNADPAGLIANNPLGKIPTLSSEDGPIFDSRAIMQFLNRKTDGGLYPEKNAERTKAEVLEALCDGITDCLLAMVYERRQRPAEIIHQPWLDRQWGKAKRGLDHLEANPPKIGKDLHGGHFALAALLGYLGLRFSGEWESDHPVLVAWAQEFGERFADYERLSPKAAA</sequence>
<evidence type="ECO:0000259" key="1">
    <source>
        <dbReference type="PROSITE" id="PS50404"/>
    </source>
</evidence>
<keyword evidence="2" id="KW-0808">Transferase</keyword>
<dbReference type="SUPFAM" id="SSF47616">
    <property type="entry name" value="GST C-terminal domain-like"/>
    <property type="match status" value="1"/>
</dbReference>
<dbReference type="InterPro" id="IPR050983">
    <property type="entry name" value="GST_Omega/HSP26"/>
</dbReference>
<dbReference type="Pfam" id="PF13410">
    <property type="entry name" value="GST_C_2"/>
    <property type="match status" value="1"/>
</dbReference>
<dbReference type="PANTHER" id="PTHR43968">
    <property type="match status" value="1"/>
</dbReference>
<dbReference type="RefSeq" id="WP_109456843.1">
    <property type="nucleotide sequence ID" value="NZ_QFBC01000001.1"/>
</dbReference>
<name>A0A2U2DYB1_9HYPH</name>
<accession>A0A2U2DYB1</accession>
<dbReference type="AlphaFoldDB" id="A0A2U2DYB1"/>
<organism evidence="2 3">
    <name type="scientific">Metarhizobium album</name>
    <dbReference type="NCBI Taxonomy" id="2182425"/>
    <lineage>
        <taxon>Bacteria</taxon>
        <taxon>Pseudomonadati</taxon>
        <taxon>Pseudomonadota</taxon>
        <taxon>Alphaproteobacteria</taxon>
        <taxon>Hyphomicrobiales</taxon>
        <taxon>Rhizobiaceae</taxon>
        <taxon>Metarhizobium</taxon>
    </lineage>
</organism>
<feature type="domain" description="GST N-terminal" evidence="1">
    <location>
        <begin position="1"/>
        <end position="77"/>
    </location>
</feature>
<evidence type="ECO:0000313" key="2">
    <source>
        <dbReference type="EMBL" id="PWE58325.1"/>
    </source>
</evidence>
<dbReference type="EMBL" id="QFBC01000001">
    <property type="protein sequence ID" value="PWE58325.1"/>
    <property type="molecule type" value="Genomic_DNA"/>
</dbReference>
<dbReference type="Proteomes" id="UP000245252">
    <property type="component" value="Unassembled WGS sequence"/>
</dbReference>
<dbReference type="InterPro" id="IPR036282">
    <property type="entry name" value="Glutathione-S-Trfase_C_sf"/>
</dbReference>